<dbReference type="Proteomes" id="UP000308836">
    <property type="component" value="Unassembled WGS sequence"/>
</dbReference>
<keyword evidence="2" id="KW-1185">Reference proteome</keyword>
<evidence type="ECO:0000313" key="1">
    <source>
        <dbReference type="EMBL" id="TGY66760.1"/>
    </source>
</evidence>
<sequence>MKQTSKQHLRFALEMLVFTIFPIMETAKTPIVLGQIYVLFFLCVEVIGWMYVKSLRENAQNAKLLILLGFGALTIGYGAIVRSLLILIGSLIYMLVLTLCKKWI</sequence>
<proteinExistence type="predicted"/>
<protein>
    <submittedName>
        <fullName evidence="1">Uncharacterized protein</fullName>
    </submittedName>
</protein>
<accession>A0AC61R944</accession>
<evidence type="ECO:0000313" key="2">
    <source>
        <dbReference type="Proteomes" id="UP000308836"/>
    </source>
</evidence>
<dbReference type="EMBL" id="SRYG01000004">
    <property type="protein sequence ID" value="TGY66760.1"/>
    <property type="molecule type" value="Genomic_DNA"/>
</dbReference>
<comment type="caution">
    <text evidence="1">The sequence shown here is derived from an EMBL/GenBank/DDBJ whole genome shotgun (WGS) entry which is preliminary data.</text>
</comment>
<gene>
    <name evidence="1" type="ORF">E5336_02950</name>
</gene>
<reference evidence="1" key="1">
    <citation type="submission" date="2019-04" db="EMBL/GenBank/DDBJ databases">
        <title>Microbes associate with the intestines of laboratory mice.</title>
        <authorList>
            <person name="Navarre W."/>
            <person name="Wong E."/>
            <person name="Huang K."/>
            <person name="Tropini C."/>
            <person name="Ng K."/>
            <person name="Yu B."/>
        </authorList>
    </citation>
    <scope>NUCLEOTIDE SEQUENCE</scope>
    <source>
        <strain evidence="1">NM09_H32</strain>
    </source>
</reference>
<organism evidence="1 2">
    <name type="scientific">Dubosiella muris</name>
    <dbReference type="NCBI Taxonomy" id="3038133"/>
    <lineage>
        <taxon>Bacteria</taxon>
        <taxon>Bacillati</taxon>
        <taxon>Bacillota</taxon>
        <taxon>Erysipelotrichia</taxon>
        <taxon>Erysipelotrichales</taxon>
        <taxon>Erysipelotrichaceae</taxon>
        <taxon>Dubosiella</taxon>
    </lineage>
</organism>
<name>A0AC61R944_9FIRM</name>